<dbReference type="Gene3D" id="3.30.1490.480">
    <property type="entry name" value="Endolytic murein transglycosylase"/>
    <property type="match status" value="1"/>
</dbReference>
<dbReference type="GO" id="GO:0008932">
    <property type="term" value="F:lytic endotransglycosylase activity"/>
    <property type="evidence" value="ECO:0007669"/>
    <property type="project" value="UniProtKB-UniRule"/>
</dbReference>
<keyword evidence="2 7" id="KW-0812">Transmembrane</keyword>
<evidence type="ECO:0000256" key="1">
    <source>
        <dbReference type="ARBA" id="ARBA00022475"/>
    </source>
</evidence>
<comment type="catalytic activity">
    <reaction evidence="7">
        <text>a peptidoglycan chain = a peptidoglycan chain with N-acetyl-1,6-anhydromuramyl-[peptide] at the reducing end + a peptidoglycan chain with N-acetylglucosamine at the non-reducing end.</text>
        <dbReference type="EC" id="4.2.2.29"/>
    </reaction>
</comment>
<comment type="function">
    <text evidence="7">Functions as a peptidoglycan terminase that cleaves nascent peptidoglycan strands endolytically to terminate their elongation.</text>
</comment>
<dbReference type="AlphaFoldDB" id="A0A6C7EB41"/>
<evidence type="ECO:0000313" key="8">
    <source>
        <dbReference type="EMBL" id="BAN02345.1"/>
    </source>
</evidence>
<keyword evidence="4 7" id="KW-0472">Membrane</keyword>
<reference evidence="8 9" key="1">
    <citation type="journal article" date="2013" name="Int. J. Syst. Evol. Microbiol.">
        <title>Ilumatobacter nonamiense sp. nov. and Ilumatobacter coccineum sp. nov., isolated from seashore sand.</title>
        <authorList>
            <person name="Matsumoto A."/>
            <person name="Kasai H."/>
            <person name="Matsuo Y."/>
            <person name="Shizuri Y."/>
            <person name="Ichikawa N."/>
            <person name="Fujita N."/>
            <person name="Omura S."/>
            <person name="Takahashi Y."/>
        </authorList>
    </citation>
    <scope>NUCLEOTIDE SEQUENCE [LARGE SCALE GENOMIC DNA]</scope>
    <source>
        <strain evidence="9">NBRC 103263 / KCTC 29153 / YM16-304</strain>
    </source>
</reference>
<proteinExistence type="inferred from homology"/>
<keyword evidence="5 7" id="KW-0456">Lyase</keyword>
<dbReference type="Gene3D" id="3.30.160.60">
    <property type="entry name" value="Classic Zinc Finger"/>
    <property type="match status" value="1"/>
</dbReference>
<dbReference type="HAMAP" id="MF_02065">
    <property type="entry name" value="MltG"/>
    <property type="match status" value="1"/>
</dbReference>
<dbReference type="GO" id="GO:0009252">
    <property type="term" value="P:peptidoglycan biosynthetic process"/>
    <property type="evidence" value="ECO:0007669"/>
    <property type="project" value="UniProtKB-UniRule"/>
</dbReference>
<dbReference type="Pfam" id="PF02618">
    <property type="entry name" value="YceG"/>
    <property type="match status" value="1"/>
</dbReference>
<protein>
    <recommendedName>
        <fullName evidence="7">Endolytic murein transglycosylase</fullName>
        <ecNumber evidence="7">4.2.2.29</ecNumber>
    </recommendedName>
    <alternativeName>
        <fullName evidence="7">Peptidoglycan lytic transglycosylase</fullName>
    </alternativeName>
    <alternativeName>
        <fullName evidence="7">Peptidoglycan polymerization terminase</fullName>
    </alternativeName>
</protein>
<keyword evidence="1 7" id="KW-1003">Cell membrane</keyword>
<feature type="transmembrane region" description="Helical" evidence="7">
    <location>
        <begin position="50"/>
        <end position="74"/>
    </location>
</feature>
<dbReference type="GO" id="GO:0005886">
    <property type="term" value="C:plasma membrane"/>
    <property type="evidence" value="ECO:0007669"/>
    <property type="project" value="UniProtKB-SubCell"/>
</dbReference>
<organism evidence="8 9">
    <name type="scientific">Ilumatobacter coccineus (strain NBRC 103263 / KCTC 29153 / YM16-304)</name>
    <dbReference type="NCBI Taxonomy" id="1313172"/>
    <lineage>
        <taxon>Bacteria</taxon>
        <taxon>Bacillati</taxon>
        <taxon>Actinomycetota</taxon>
        <taxon>Acidimicrobiia</taxon>
        <taxon>Acidimicrobiales</taxon>
        <taxon>Ilumatobacteraceae</taxon>
        <taxon>Ilumatobacter</taxon>
    </lineage>
</organism>
<dbReference type="EMBL" id="AP012057">
    <property type="protein sequence ID" value="BAN02345.1"/>
    <property type="molecule type" value="Genomic_DNA"/>
</dbReference>
<evidence type="ECO:0000256" key="7">
    <source>
        <dbReference type="HAMAP-Rule" id="MF_02065"/>
    </source>
</evidence>
<evidence type="ECO:0000256" key="3">
    <source>
        <dbReference type="ARBA" id="ARBA00022989"/>
    </source>
</evidence>
<dbReference type="GO" id="GO:0071555">
    <property type="term" value="P:cell wall organization"/>
    <property type="evidence" value="ECO:0007669"/>
    <property type="project" value="UniProtKB-KW"/>
</dbReference>
<accession>A0A6C7EB41</accession>
<dbReference type="RefSeq" id="WP_015441592.1">
    <property type="nucleotide sequence ID" value="NC_020520.1"/>
</dbReference>
<dbReference type="NCBIfam" id="TIGR00247">
    <property type="entry name" value="endolytic transglycosylase MltG"/>
    <property type="match status" value="1"/>
</dbReference>
<sequence length="417" mass="45978">MTTKLDPLLPEAEVDPDARPALDWPTDPWDDADRTGTVERLRRQTRSVKWIVYTMMCLTIVAILIAGAVGWWYVQKINPEGAPGEQISFTVNETDDLESIAQRLEDEGLVSDAGVFEWYVDRNGGIELTPGYYQIRPNDHMGNVMGVFSTPPGQTYSRVTFPEGFTVDRIALRLESSVERLTADDFMEAASDPTLTSIWSPPGNTSLEGLLFPDTYQVSNAESEAQVIERMIGLMERVGNQEEIVSKGAALGRTPYEILIIASMIEKEAKTEGDRPKISRVIHNRLAVTANNPDNPFPLAIDAAVLYGRTQLGLDTDMPFRELRQIESPWNTYLLPGLPATPIASPGRASIRAALNPAPNPPPGDPICEVLPEDQRADNCFYFYYVLADEDGNHAFAVTGEQHNANVAQAAADGLLE</sequence>
<dbReference type="EC" id="4.2.2.29" evidence="7"/>
<dbReference type="Proteomes" id="UP000011863">
    <property type="component" value="Chromosome"/>
</dbReference>
<evidence type="ECO:0000256" key="5">
    <source>
        <dbReference type="ARBA" id="ARBA00023239"/>
    </source>
</evidence>
<dbReference type="KEGG" id="aym:YM304_20310"/>
<dbReference type="OrthoDB" id="9814591at2"/>
<evidence type="ECO:0000256" key="4">
    <source>
        <dbReference type="ARBA" id="ARBA00023136"/>
    </source>
</evidence>
<keyword evidence="6 7" id="KW-0961">Cell wall biogenesis/degradation</keyword>
<evidence type="ECO:0000313" key="9">
    <source>
        <dbReference type="Proteomes" id="UP000011863"/>
    </source>
</evidence>
<keyword evidence="3 7" id="KW-1133">Transmembrane helix</keyword>
<keyword evidence="9" id="KW-1185">Reference proteome</keyword>
<feature type="site" description="Important for catalytic activity" evidence="7">
    <location>
        <position position="268"/>
    </location>
</feature>
<name>A0A6C7EB41_ILUCY</name>
<dbReference type="InterPro" id="IPR003770">
    <property type="entry name" value="MLTG-like"/>
</dbReference>
<evidence type="ECO:0000256" key="2">
    <source>
        <dbReference type="ARBA" id="ARBA00022692"/>
    </source>
</evidence>
<dbReference type="PANTHER" id="PTHR30518:SF2">
    <property type="entry name" value="ENDOLYTIC MUREIN TRANSGLYCOSYLASE"/>
    <property type="match status" value="1"/>
</dbReference>
<comment type="similarity">
    <text evidence="7">Belongs to the transglycosylase MltG family.</text>
</comment>
<evidence type="ECO:0000256" key="6">
    <source>
        <dbReference type="ARBA" id="ARBA00023316"/>
    </source>
</evidence>
<dbReference type="PANTHER" id="PTHR30518">
    <property type="entry name" value="ENDOLYTIC MUREIN TRANSGLYCOSYLASE"/>
    <property type="match status" value="1"/>
</dbReference>
<comment type="subcellular location">
    <subcellularLocation>
        <location evidence="7">Cell membrane</location>
        <topology evidence="7">Single-pass membrane protein</topology>
    </subcellularLocation>
</comment>
<gene>
    <name evidence="7" type="primary">mltG</name>
    <name evidence="8" type="ORF">YM304_20310</name>
</gene>